<dbReference type="PROSITE" id="PS50994">
    <property type="entry name" value="INTEGRASE"/>
    <property type="match status" value="1"/>
</dbReference>
<dbReference type="PANTHER" id="PTHR37984">
    <property type="entry name" value="PROTEIN CBG26694"/>
    <property type="match status" value="1"/>
</dbReference>
<dbReference type="PANTHER" id="PTHR37984:SF8">
    <property type="entry name" value="CCHC-TYPE DOMAIN-CONTAINING PROTEIN"/>
    <property type="match status" value="1"/>
</dbReference>
<dbReference type="Proteomes" id="UP001249851">
    <property type="component" value="Unassembled WGS sequence"/>
</dbReference>
<evidence type="ECO:0000313" key="4">
    <source>
        <dbReference type="Proteomes" id="UP001249851"/>
    </source>
</evidence>
<dbReference type="InterPro" id="IPR041588">
    <property type="entry name" value="Integrase_H2C2"/>
</dbReference>
<dbReference type="Gene3D" id="3.30.420.10">
    <property type="entry name" value="Ribonuclease H-like superfamily/Ribonuclease H"/>
    <property type="match status" value="1"/>
</dbReference>
<dbReference type="GO" id="GO:0003676">
    <property type="term" value="F:nucleic acid binding"/>
    <property type="evidence" value="ECO:0007669"/>
    <property type="project" value="InterPro"/>
</dbReference>
<evidence type="ECO:0000256" key="1">
    <source>
        <dbReference type="SAM" id="MobiDB-lite"/>
    </source>
</evidence>
<dbReference type="FunFam" id="3.30.420.10:FF:000063">
    <property type="entry name" value="Retrovirus-related Pol polyprotein from transposon 297-like Protein"/>
    <property type="match status" value="1"/>
</dbReference>
<dbReference type="Gene3D" id="1.10.340.70">
    <property type="match status" value="1"/>
</dbReference>
<feature type="region of interest" description="Disordered" evidence="1">
    <location>
        <begin position="409"/>
        <end position="470"/>
    </location>
</feature>
<dbReference type="InterPro" id="IPR036397">
    <property type="entry name" value="RNaseH_sf"/>
</dbReference>
<dbReference type="Pfam" id="PF17921">
    <property type="entry name" value="Integrase_H2C2"/>
    <property type="match status" value="1"/>
</dbReference>
<dbReference type="InterPro" id="IPR050951">
    <property type="entry name" value="Retrovirus_Pol_polyprotein"/>
</dbReference>
<dbReference type="InterPro" id="IPR012337">
    <property type="entry name" value="RNaseH-like_sf"/>
</dbReference>
<name>A0AAD9Q3K9_ACRCE</name>
<dbReference type="EMBL" id="JARQWQ010000072">
    <property type="protein sequence ID" value="KAK2554127.1"/>
    <property type="molecule type" value="Genomic_DNA"/>
</dbReference>
<proteinExistence type="predicted"/>
<evidence type="ECO:0000313" key="3">
    <source>
        <dbReference type="EMBL" id="KAK2554127.1"/>
    </source>
</evidence>
<reference evidence="3" key="2">
    <citation type="journal article" date="2023" name="Science">
        <title>Genomic signatures of disease resistance in endangered staghorn corals.</title>
        <authorList>
            <person name="Vollmer S.V."/>
            <person name="Selwyn J.D."/>
            <person name="Despard B.A."/>
            <person name="Roesel C.L."/>
        </authorList>
    </citation>
    <scope>NUCLEOTIDE SEQUENCE</scope>
    <source>
        <strain evidence="3">K2</strain>
    </source>
</reference>
<evidence type="ECO:0000259" key="2">
    <source>
        <dbReference type="PROSITE" id="PS50994"/>
    </source>
</evidence>
<reference evidence="3" key="1">
    <citation type="journal article" date="2023" name="G3 (Bethesda)">
        <title>Whole genome assembly and annotation of the endangered Caribbean coral Acropora cervicornis.</title>
        <authorList>
            <person name="Selwyn J.D."/>
            <person name="Vollmer S.V."/>
        </authorList>
    </citation>
    <scope>NUCLEOTIDE SEQUENCE</scope>
    <source>
        <strain evidence="3">K2</strain>
    </source>
</reference>
<organism evidence="3 4">
    <name type="scientific">Acropora cervicornis</name>
    <name type="common">Staghorn coral</name>
    <dbReference type="NCBI Taxonomy" id="6130"/>
    <lineage>
        <taxon>Eukaryota</taxon>
        <taxon>Metazoa</taxon>
        <taxon>Cnidaria</taxon>
        <taxon>Anthozoa</taxon>
        <taxon>Hexacorallia</taxon>
        <taxon>Scleractinia</taxon>
        <taxon>Astrocoeniina</taxon>
        <taxon>Acroporidae</taxon>
        <taxon>Acropora</taxon>
    </lineage>
</organism>
<dbReference type="FunFam" id="1.10.340.70:FF:000003">
    <property type="entry name" value="Protein CBG25708"/>
    <property type="match status" value="1"/>
</dbReference>
<keyword evidence="4" id="KW-1185">Reference proteome</keyword>
<accession>A0AAD9Q3K9</accession>
<dbReference type="AlphaFoldDB" id="A0AAD9Q3K9"/>
<sequence>MHIADALSRAYLTDEAPSAFTEELTLINATESGYLSAVRLKDIAEHSKKDPVLVELERMICSGWPEKKDDVEQSLRPFFNFRDELTVQHGVIYRGERVVVPLKSRKDMIQRIHSSHIGIEGCLRRARVSLYWPGMDAQVRDYIQSCETCLSTGSKQQKETMIPHEVKNHPWSKVGLDLFDFNQRTYLVTVDYYSNFFEVDYLQCITSKDAIHKVKAHFARYGIPDTVISDNGPQFSSEEFRHFSKRWGFEHITSSPRHSQSNGMSESAVKTAKRVVKRALLAQEDAYLSLLDLRNTPTQGMTTSPAERMLNRRTRTLLPTSQKLLQPKLNHSVPQEKGMIKDRQLKYYNAKAKDLPLLSTGQAVMIEPDSKGQLWRKATVFGQSNHRPRSYEVETDTGRVLSRNRRHLKLTHLSKPGHEEYEQGPSDVEGEKEPTESTKELVSSEGKDSPYQTQSGRASKRPSYLKDYSV</sequence>
<dbReference type="SUPFAM" id="SSF53098">
    <property type="entry name" value="Ribonuclease H-like"/>
    <property type="match status" value="1"/>
</dbReference>
<comment type="caution">
    <text evidence="3">The sequence shown here is derived from an EMBL/GenBank/DDBJ whole genome shotgun (WGS) entry which is preliminary data.</text>
</comment>
<feature type="compositionally biased region" description="Basic and acidic residues" evidence="1">
    <location>
        <begin position="429"/>
        <end position="439"/>
    </location>
</feature>
<feature type="domain" description="Integrase catalytic" evidence="2">
    <location>
        <begin position="166"/>
        <end position="335"/>
    </location>
</feature>
<gene>
    <name evidence="3" type="ORF">P5673_024479</name>
</gene>
<protein>
    <recommendedName>
        <fullName evidence="2">Integrase catalytic domain-containing protein</fullName>
    </recommendedName>
</protein>
<dbReference type="GO" id="GO:0015074">
    <property type="term" value="P:DNA integration"/>
    <property type="evidence" value="ECO:0007669"/>
    <property type="project" value="InterPro"/>
</dbReference>
<dbReference type="Pfam" id="PF00665">
    <property type="entry name" value="rve"/>
    <property type="match status" value="1"/>
</dbReference>
<dbReference type="InterPro" id="IPR001584">
    <property type="entry name" value="Integrase_cat-core"/>
</dbReference>